<dbReference type="InterPro" id="IPR036864">
    <property type="entry name" value="Zn2-C6_fun-type_DNA-bd_sf"/>
</dbReference>
<sequence length="748" mass="83694">MSPASKVAISRVSRFTEPPKPYKKRHYGQSCFACKERKIKCDGAESPPCKSCFDSNTLCESGDKFKRKDKAGSSEAGDDRPRRAKDRGEAEAIFANHESRLRELEAMVQSVASGSRSTTRPSTSTTEFYMEPAVGEPGYTLRYYRKPVYHGELSMFDDESHATGGLERRPSRSPSVAERGRPESAVRYGERESEVSVDDERRYPPYPPLHYERSPATRVEDYTPEELEAARKRQHKHASVEDGEAWLEAYFAWASVVDNFIDRQLFLRDMAIGGQYFSEFLLVCIYCTGIRLSYGMDERERQEKGDRYTTLALSMFAGVTFGRSCVTSIQGMLLLSGRQIATGHITGSWMLAGTAIRMMQNIGIHLLPEEDPDTWSILPQEERDIRTRIFWAAYTWEKLQSMTLGRDSALPRRPGHTPDALVADVDDELDWKPAVPEGMSLPHGAVYPPTPQLKMFTMRYLVRLVMLLDSVLANMYSPSVSNNRSLGFIREAIEKLEAWWASLPPNLRIDEPRHAACSPPPNIVIINLLYHTIKILVYRPLLTDSSPALTSTALAHCRAAAIGTSEVLSLWVRTFGHNSYHYVMIYCTFISAGVDIFLIRSGNQHIRDEALHRLQESIATLEKGQNQAHAIRLGVVNIRSQLRRATAAAEAPPSSEYTGTVGSTMDHTPDQLSQAHSAPDSGAAELPGHAHAPPLDADVLDDLVMPWLDDQFDNQALMDMLRTMPISTDNPFEVGADQDLGFAFSGTF</sequence>
<proteinExistence type="predicted"/>
<dbReference type="InterPro" id="IPR051615">
    <property type="entry name" value="Transcr_Regulatory_Elem"/>
</dbReference>
<dbReference type="InterPro" id="IPR001138">
    <property type="entry name" value="Zn2Cys6_DnaBD"/>
</dbReference>
<feature type="region of interest" description="Disordered" evidence="8">
    <location>
        <begin position="61"/>
        <end position="89"/>
    </location>
</feature>
<dbReference type="PANTHER" id="PTHR31313">
    <property type="entry name" value="TY1 ENHANCER ACTIVATOR"/>
    <property type="match status" value="1"/>
</dbReference>
<feature type="region of interest" description="Disordered" evidence="8">
    <location>
        <begin position="160"/>
        <end position="213"/>
    </location>
</feature>
<evidence type="ECO:0000256" key="3">
    <source>
        <dbReference type="ARBA" id="ARBA00022833"/>
    </source>
</evidence>
<keyword evidence="11" id="KW-1185">Reference proteome</keyword>
<feature type="compositionally biased region" description="Basic and acidic residues" evidence="8">
    <location>
        <begin position="178"/>
        <end position="203"/>
    </location>
</feature>
<feature type="region of interest" description="Disordered" evidence="8">
    <location>
        <begin position="646"/>
        <end position="694"/>
    </location>
</feature>
<dbReference type="SMART" id="SM00906">
    <property type="entry name" value="Fungal_trans"/>
    <property type="match status" value="1"/>
</dbReference>
<evidence type="ECO:0000313" key="11">
    <source>
        <dbReference type="Proteomes" id="UP001565368"/>
    </source>
</evidence>
<dbReference type="Pfam" id="PF04082">
    <property type="entry name" value="Fungal_trans"/>
    <property type="match status" value="1"/>
</dbReference>
<dbReference type="PROSITE" id="PS50048">
    <property type="entry name" value="ZN2_CY6_FUNGAL_2"/>
    <property type="match status" value="1"/>
</dbReference>
<dbReference type="InterPro" id="IPR007219">
    <property type="entry name" value="XnlR_reg_dom"/>
</dbReference>
<evidence type="ECO:0000259" key="9">
    <source>
        <dbReference type="PROSITE" id="PS50048"/>
    </source>
</evidence>
<dbReference type="RefSeq" id="XP_069212915.1">
    <property type="nucleotide sequence ID" value="XM_069349371.1"/>
</dbReference>
<organism evidence="10 11">
    <name type="scientific">Vanrija albida</name>
    <dbReference type="NCBI Taxonomy" id="181172"/>
    <lineage>
        <taxon>Eukaryota</taxon>
        <taxon>Fungi</taxon>
        <taxon>Dikarya</taxon>
        <taxon>Basidiomycota</taxon>
        <taxon>Agaricomycotina</taxon>
        <taxon>Tremellomycetes</taxon>
        <taxon>Trichosporonales</taxon>
        <taxon>Trichosporonaceae</taxon>
        <taxon>Vanrija</taxon>
    </lineage>
</organism>
<keyword evidence="6" id="KW-0804">Transcription</keyword>
<keyword evidence="4" id="KW-0805">Transcription regulation</keyword>
<feature type="region of interest" description="Disordered" evidence="8">
    <location>
        <begin position="1"/>
        <end position="25"/>
    </location>
</feature>
<dbReference type="PROSITE" id="PS00463">
    <property type="entry name" value="ZN2_CY6_FUNGAL_1"/>
    <property type="match status" value="1"/>
</dbReference>
<feature type="domain" description="Zn(2)-C6 fungal-type" evidence="9">
    <location>
        <begin position="30"/>
        <end position="59"/>
    </location>
</feature>
<feature type="compositionally biased region" description="Low complexity" evidence="8">
    <location>
        <begin position="646"/>
        <end position="658"/>
    </location>
</feature>
<dbReference type="CDD" id="cd12148">
    <property type="entry name" value="fungal_TF_MHR"/>
    <property type="match status" value="1"/>
</dbReference>
<keyword evidence="5" id="KW-0238">DNA-binding</keyword>
<comment type="caution">
    <text evidence="10">The sequence shown here is derived from an EMBL/GenBank/DDBJ whole genome shotgun (WGS) entry which is preliminary data.</text>
</comment>
<feature type="compositionally biased region" description="Polar residues" evidence="8">
    <location>
        <begin position="660"/>
        <end position="676"/>
    </location>
</feature>
<evidence type="ECO:0000256" key="8">
    <source>
        <dbReference type="SAM" id="MobiDB-lite"/>
    </source>
</evidence>
<keyword evidence="7" id="KW-0539">Nucleus</keyword>
<evidence type="ECO:0000256" key="7">
    <source>
        <dbReference type="ARBA" id="ARBA00023242"/>
    </source>
</evidence>
<feature type="compositionally biased region" description="Low complexity" evidence="8">
    <location>
        <begin position="113"/>
        <end position="126"/>
    </location>
</feature>
<evidence type="ECO:0000256" key="2">
    <source>
        <dbReference type="ARBA" id="ARBA00022723"/>
    </source>
</evidence>
<dbReference type="CDD" id="cd00067">
    <property type="entry name" value="GAL4"/>
    <property type="match status" value="1"/>
</dbReference>
<evidence type="ECO:0000256" key="5">
    <source>
        <dbReference type="ARBA" id="ARBA00023125"/>
    </source>
</evidence>
<feature type="region of interest" description="Disordered" evidence="8">
    <location>
        <begin position="108"/>
        <end position="129"/>
    </location>
</feature>
<accession>A0ABR3QE26</accession>
<dbReference type="PANTHER" id="PTHR31313:SF81">
    <property type="entry name" value="TY1 ENHANCER ACTIVATOR"/>
    <property type="match status" value="1"/>
</dbReference>
<evidence type="ECO:0000256" key="6">
    <source>
        <dbReference type="ARBA" id="ARBA00023163"/>
    </source>
</evidence>
<reference evidence="10 11" key="1">
    <citation type="submission" date="2023-08" db="EMBL/GenBank/DDBJ databases">
        <title>Annotated Genome Sequence of Vanrija albida AlHP1.</title>
        <authorList>
            <person name="Herzog R."/>
        </authorList>
    </citation>
    <scope>NUCLEOTIDE SEQUENCE [LARGE SCALE GENOMIC DNA]</scope>
    <source>
        <strain evidence="10 11">AlHP1</strain>
    </source>
</reference>
<feature type="compositionally biased region" description="Basic and acidic residues" evidence="8">
    <location>
        <begin position="160"/>
        <end position="170"/>
    </location>
</feature>
<dbReference type="EMBL" id="JBBXJM010000001">
    <property type="protein sequence ID" value="KAL1412971.1"/>
    <property type="molecule type" value="Genomic_DNA"/>
</dbReference>
<protein>
    <recommendedName>
        <fullName evidence="9">Zn(2)-C6 fungal-type domain-containing protein</fullName>
    </recommendedName>
</protein>
<dbReference type="GeneID" id="95981763"/>
<dbReference type="Gene3D" id="4.10.240.10">
    <property type="entry name" value="Zn(2)-C6 fungal-type DNA-binding domain"/>
    <property type="match status" value="1"/>
</dbReference>
<dbReference type="SMART" id="SM00066">
    <property type="entry name" value="GAL4"/>
    <property type="match status" value="1"/>
</dbReference>
<comment type="subcellular location">
    <subcellularLocation>
        <location evidence="1">Nucleus</location>
    </subcellularLocation>
</comment>
<evidence type="ECO:0000313" key="10">
    <source>
        <dbReference type="EMBL" id="KAL1412971.1"/>
    </source>
</evidence>
<dbReference type="SUPFAM" id="SSF57701">
    <property type="entry name" value="Zn2/Cys6 DNA-binding domain"/>
    <property type="match status" value="1"/>
</dbReference>
<dbReference type="Proteomes" id="UP001565368">
    <property type="component" value="Unassembled WGS sequence"/>
</dbReference>
<evidence type="ECO:0000256" key="1">
    <source>
        <dbReference type="ARBA" id="ARBA00004123"/>
    </source>
</evidence>
<evidence type="ECO:0000256" key="4">
    <source>
        <dbReference type="ARBA" id="ARBA00023015"/>
    </source>
</evidence>
<gene>
    <name evidence="10" type="ORF">Q8F55_000720</name>
</gene>
<keyword evidence="2" id="KW-0479">Metal-binding</keyword>
<dbReference type="Pfam" id="PF00172">
    <property type="entry name" value="Zn_clus"/>
    <property type="match status" value="1"/>
</dbReference>
<name>A0ABR3QE26_9TREE</name>
<keyword evidence="3" id="KW-0862">Zinc</keyword>